<sequence>MKNKQIDLFGNKVSKNKLQEYYNKIKEREVIPLFSEKELTPFLNIFKQETNLLRIPENQVIQKLQLLKSITEGSHERERYLFLNKARELINGVQSLKTQPDAKETLNKIIDRFRVFYNLIFLKDWSNPKPIIQFQRIISFYDLLILISDDIENAIII</sequence>
<dbReference type="AlphaFoldDB" id="A0A0F8ZNJ3"/>
<dbReference type="EMBL" id="LAZR01062446">
    <property type="protein sequence ID" value="KKK61491.1"/>
    <property type="molecule type" value="Genomic_DNA"/>
</dbReference>
<evidence type="ECO:0000313" key="1">
    <source>
        <dbReference type="EMBL" id="KKK61491.1"/>
    </source>
</evidence>
<organism evidence="1">
    <name type="scientific">marine sediment metagenome</name>
    <dbReference type="NCBI Taxonomy" id="412755"/>
    <lineage>
        <taxon>unclassified sequences</taxon>
        <taxon>metagenomes</taxon>
        <taxon>ecological metagenomes</taxon>
    </lineage>
</organism>
<reference evidence="1" key="1">
    <citation type="journal article" date="2015" name="Nature">
        <title>Complex archaea that bridge the gap between prokaryotes and eukaryotes.</title>
        <authorList>
            <person name="Spang A."/>
            <person name="Saw J.H."/>
            <person name="Jorgensen S.L."/>
            <person name="Zaremba-Niedzwiedzka K."/>
            <person name="Martijn J."/>
            <person name="Lind A.E."/>
            <person name="van Eijk R."/>
            <person name="Schleper C."/>
            <person name="Guy L."/>
            <person name="Ettema T.J."/>
        </authorList>
    </citation>
    <scope>NUCLEOTIDE SEQUENCE</scope>
</reference>
<comment type="caution">
    <text evidence="1">The sequence shown here is derived from an EMBL/GenBank/DDBJ whole genome shotgun (WGS) entry which is preliminary data.</text>
</comment>
<gene>
    <name evidence="1" type="ORF">LCGC14_3013800</name>
</gene>
<proteinExistence type="predicted"/>
<accession>A0A0F8ZNJ3</accession>
<name>A0A0F8ZNJ3_9ZZZZ</name>
<protein>
    <submittedName>
        <fullName evidence="1">Uncharacterized protein</fullName>
    </submittedName>
</protein>